<evidence type="ECO:0000256" key="4">
    <source>
        <dbReference type="ARBA" id="ARBA00022833"/>
    </source>
</evidence>
<evidence type="ECO:0000256" key="3">
    <source>
        <dbReference type="ARBA" id="ARBA00022801"/>
    </source>
</evidence>
<evidence type="ECO:0000259" key="6">
    <source>
        <dbReference type="SMART" id="SM00849"/>
    </source>
</evidence>
<protein>
    <submittedName>
        <fullName evidence="7">Hydrolase GloC</fullName>
    </submittedName>
</protein>
<dbReference type="InterPro" id="IPR036866">
    <property type="entry name" value="RibonucZ/Hydroxyglut_hydro"/>
</dbReference>
<reference evidence="7" key="1">
    <citation type="submission" date="2020-06" db="EMBL/GenBank/DDBJ databases">
        <authorList>
            <consortium name="Plant Systems Biology data submission"/>
        </authorList>
    </citation>
    <scope>NUCLEOTIDE SEQUENCE</scope>
    <source>
        <strain evidence="7">D6</strain>
    </source>
</reference>
<evidence type="ECO:0000313" key="7">
    <source>
        <dbReference type="EMBL" id="CAB9525126.1"/>
    </source>
</evidence>
<dbReference type="OrthoDB" id="17458at2759"/>
<accession>A0A9N8EPW7</accession>
<gene>
    <name evidence="7" type="ORF">SEMRO_1633_G287410.1</name>
</gene>
<dbReference type="Pfam" id="PF00753">
    <property type="entry name" value="Lactamase_B"/>
    <property type="match status" value="1"/>
</dbReference>
<feature type="domain" description="Metallo-beta-lactamase" evidence="6">
    <location>
        <begin position="76"/>
        <end position="281"/>
    </location>
</feature>
<organism evidence="7 8">
    <name type="scientific">Seminavis robusta</name>
    <dbReference type="NCBI Taxonomy" id="568900"/>
    <lineage>
        <taxon>Eukaryota</taxon>
        <taxon>Sar</taxon>
        <taxon>Stramenopiles</taxon>
        <taxon>Ochrophyta</taxon>
        <taxon>Bacillariophyta</taxon>
        <taxon>Bacillariophyceae</taxon>
        <taxon>Bacillariophycidae</taxon>
        <taxon>Naviculales</taxon>
        <taxon>Naviculaceae</taxon>
        <taxon>Seminavis</taxon>
    </lineage>
</organism>
<feature type="compositionally biased region" description="Low complexity" evidence="5">
    <location>
        <begin position="48"/>
        <end position="63"/>
    </location>
</feature>
<evidence type="ECO:0000256" key="1">
    <source>
        <dbReference type="ARBA" id="ARBA00001947"/>
    </source>
</evidence>
<keyword evidence="2" id="KW-0479">Metal-binding</keyword>
<dbReference type="Gene3D" id="3.60.15.10">
    <property type="entry name" value="Ribonuclease Z/Hydroxyacylglutathione hydrolase-like"/>
    <property type="match status" value="1"/>
</dbReference>
<name>A0A9N8EPW7_9STRA</name>
<keyword evidence="8" id="KW-1185">Reference proteome</keyword>
<comment type="cofactor">
    <cofactor evidence="1">
        <name>Zn(2+)</name>
        <dbReference type="ChEBI" id="CHEBI:29105"/>
    </cofactor>
</comment>
<evidence type="ECO:0000256" key="5">
    <source>
        <dbReference type="SAM" id="MobiDB-lite"/>
    </source>
</evidence>
<dbReference type="Proteomes" id="UP001153069">
    <property type="component" value="Unassembled WGS sequence"/>
</dbReference>
<dbReference type="InterPro" id="IPR051453">
    <property type="entry name" value="MBL_Glyoxalase_II"/>
</dbReference>
<proteinExistence type="predicted"/>
<dbReference type="PANTHER" id="PTHR46233">
    <property type="entry name" value="HYDROXYACYLGLUTATHIONE HYDROLASE GLOC"/>
    <property type="match status" value="1"/>
</dbReference>
<dbReference type="GO" id="GO:0046872">
    <property type="term" value="F:metal ion binding"/>
    <property type="evidence" value="ECO:0007669"/>
    <property type="project" value="UniProtKB-KW"/>
</dbReference>
<sequence length="301" mass="32756">MSLFATRLRLAASPDAIKDLSFACTRRSLHRGSSNFPVSSRAHGRAFSASGGSDTTSSKTDTAPLDMASGPVNGFQMNQYVIACTATRQAAIVDCGASSRQELNAFLKWMTERDYQLTAVWQTHAHLDHIAGLGLLSTTSTDDDTDVSSSDVPIYLHPNEREIYKSFPQRCQDFGFTVEGGTDTLPSHDDLTYFTPDQTTMTLGNLTFDIIPTPGHSPGQVGFLLSASSSSEPPIFLGGDFIMQGSIGRTDFPTSSPQDMDASLKRFVEIMDEKTVIYPGHGPPTTLEREKQANPFLQPFL</sequence>
<feature type="region of interest" description="Disordered" evidence="5">
    <location>
        <begin position="45"/>
        <end position="65"/>
    </location>
</feature>
<evidence type="ECO:0000256" key="2">
    <source>
        <dbReference type="ARBA" id="ARBA00022723"/>
    </source>
</evidence>
<evidence type="ECO:0000313" key="8">
    <source>
        <dbReference type="Proteomes" id="UP001153069"/>
    </source>
</evidence>
<dbReference type="SUPFAM" id="SSF56281">
    <property type="entry name" value="Metallo-hydrolase/oxidoreductase"/>
    <property type="match status" value="1"/>
</dbReference>
<dbReference type="PANTHER" id="PTHR46233:SF3">
    <property type="entry name" value="HYDROXYACYLGLUTATHIONE HYDROLASE GLOC"/>
    <property type="match status" value="1"/>
</dbReference>
<dbReference type="SMART" id="SM00849">
    <property type="entry name" value="Lactamase_B"/>
    <property type="match status" value="1"/>
</dbReference>
<keyword evidence="4" id="KW-0862">Zinc</keyword>
<comment type="caution">
    <text evidence="7">The sequence shown here is derived from an EMBL/GenBank/DDBJ whole genome shotgun (WGS) entry which is preliminary data.</text>
</comment>
<dbReference type="AlphaFoldDB" id="A0A9N8EPW7"/>
<dbReference type="GO" id="GO:0016787">
    <property type="term" value="F:hydrolase activity"/>
    <property type="evidence" value="ECO:0007669"/>
    <property type="project" value="UniProtKB-KW"/>
</dbReference>
<dbReference type="EMBL" id="CAICTM010001631">
    <property type="protein sequence ID" value="CAB9525126.1"/>
    <property type="molecule type" value="Genomic_DNA"/>
</dbReference>
<keyword evidence="3 7" id="KW-0378">Hydrolase</keyword>
<dbReference type="InterPro" id="IPR001279">
    <property type="entry name" value="Metallo-B-lactamas"/>
</dbReference>